<dbReference type="Pfam" id="PF10551">
    <property type="entry name" value="MULE"/>
    <property type="match status" value="1"/>
</dbReference>
<sequence>MDTASTESLLSSSDDLLPPESDYGSREDLILSINDWAATRGYAFTTGRSTKEKTTQQDIYNHIAAAKRDVREGQTSIHALANQLDEEGFWSRMQFAPDGRVTAVLFAHPDSLALLQAYPDIMLLDCTYKTKKYGMPLLDIVGVDACQRSFCIAFAFLSGEAENDFAWALERVRSLYDQCNAKLPAVILTDRCLACINAVATIFPSSASLLCLWHANKAVLQHCYSAFDLAKPKTVSGSAAPKSSTDHWEEFYQSWHSIISSPSEEIFEERVSQFEQHYLTDHLGEVGYVTSFWLNPYKERLVKAWVDQHTHFGNVATSRVEGIYALLKSHLKRSTLDLFEAWRAMKHALLNQLSDLRSNQVKQQTRIPVELSGSIYGAVLGWVSHEALRKVEEQRKLLTKNGPTASTICTGAFSRVYGLPCLHKLKALQEQNLVLLREHFHAHWHLRREGAPQLLLEPRQRIEPRLQLEKSSIPKSSTRREPSGFELVEVTLRAPSTCSRCYMVGHSMTSKACPLRYSHLLPEPTPTPGPASTPNTVCATTPKATESLTSNAVQSMSVLAQSTTDGGVEARTSPLEIPPPSRRSPSPSLPRYDSPQAIYGRYCAARSAWYAAQPRGSVKTNQEYRRAMGLPPRYGKKCYEWCLDYKQMKKRCTTSDGSRDWTKEEMMAYLDWDRAEQERVDELVIAEEGENLFRTRERGMSDIWKPVERDNAEQEALYAGKKPEECIVVKS</sequence>
<dbReference type="EMBL" id="LFIW01000965">
    <property type="protein sequence ID" value="KZL84076.1"/>
    <property type="molecule type" value="Genomic_DNA"/>
</dbReference>
<accession>A0A167DML0</accession>
<comment type="caution">
    <text evidence="3">The sequence shown here is derived from an EMBL/GenBank/DDBJ whole genome shotgun (WGS) entry which is preliminary data.</text>
</comment>
<dbReference type="InterPro" id="IPR052579">
    <property type="entry name" value="Zinc_finger_SWIM"/>
</dbReference>
<evidence type="ECO:0000259" key="2">
    <source>
        <dbReference type="Pfam" id="PF10551"/>
    </source>
</evidence>
<proteinExistence type="predicted"/>
<dbReference type="PANTHER" id="PTHR31569:SF4">
    <property type="entry name" value="SWIM-TYPE DOMAIN-CONTAINING PROTEIN"/>
    <property type="match status" value="1"/>
</dbReference>
<dbReference type="AlphaFoldDB" id="A0A167DML0"/>
<evidence type="ECO:0000313" key="3">
    <source>
        <dbReference type="EMBL" id="KZL84076.1"/>
    </source>
</evidence>
<feature type="region of interest" description="Disordered" evidence="1">
    <location>
        <begin position="1"/>
        <end position="21"/>
    </location>
</feature>
<evidence type="ECO:0000313" key="4">
    <source>
        <dbReference type="Proteomes" id="UP000076584"/>
    </source>
</evidence>
<feature type="region of interest" description="Disordered" evidence="1">
    <location>
        <begin position="561"/>
        <end position="593"/>
    </location>
</feature>
<organism evidence="3 4">
    <name type="scientific">Colletotrichum incanum</name>
    <name type="common">Soybean anthracnose fungus</name>
    <dbReference type="NCBI Taxonomy" id="1573173"/>
    <lineage>
        <taxon>Eukaryota</taxon>
        <taxon>Fungi</taxon>
        <taxon>Dikarya</taxon>
        <taxon>Ascomycota</taxon>
        <taxon>Pezizomycotina</taxon>
        <taxon>Sordariomycetes</taxon>
        <taxon>Hypocreomycetidae</taxon>
        <taxon>Glomerellales</taxon>
        <taxon>Glomerellaceae</taxon>
        <taxon>Colletotrichum</taxon>
        <taxon>Colletotrichum spaethianum species complex</taxon>
    </lineage>
</organism>
<dbReference type="Proteomes" id="UP000076584">
    <property type="component" value="Unassembled WGS sequence"/>
</dbReference>
<keyword evidence="4" id="KW-1185">Reference proteome</keyword>
<gene>
    <name evidence="3" type="ORF">CI238_12944</name>
</gene>
<feature type="domain" description="MULE transposase" evidence="2">
    <location>
        <begin position="122"/>
        <end position="217"/>
    </location>
</feature>
<dbReference type="STRING" id="1573173.A0A167DML0"/>
<reference evidence="3 4" key="1">
    <citation type="submission" date="2015-06" db="EMBL/GenBank/DDBJ databases">
        <title>Survival trade-offs in plant roots during colonization by closely related pathogenic and mutualistic fungi.</title>
        <authorList>
            <person name="Hacquard S."/>
            <person name="Kracher B."/>
            <person name="Hiruma K."/>
            <person name="Weinman A."/>
            <person name="Muench P."/>
            <person name="Garrido Oter R."/>
            <person name="Ver Loren van Themaat E."/>
            <person name="Dallerey J.-F."/>
            <person name="Damm U."/>
            <person name="Henrissat B."/>
            <person name="Lespinet O."/>
            <person name="Thon M."/>
            <person name="Kemen E."/>
            <person name="McHardy A.C."/>
            <person name="Schulze-Lefert P."/>
            <person name="O'Connell R.J."/>
        </authorList>
    </citation>
    <scope>NUCLEOTIDE SEQUENCE [LARGE SCALE GENOMIC DNA]</scope>
    <source>
        <strain evidence="3 4">MAFF 238704</strain>
    </source>
</reference>
<name>A0A167DML0_COLIC</name>
<evidence type="ECO:0000256" key="1">
    <source>
        <dbReference type="SAM" id="MobiDB-lite"/>
    </source>
</evidence>
<dbReference type="PANTHER" id="PTHR31569">
    <property type="entry name" value="SWIM-TYPE DOMAIN-CONTAINING PROTEIN"/>
    <property type="match status" value="1"/>
</dbReference>
<feature type="compositionally biased region" description="Low complexity" evidence="1">
    <location>
        <begin position="583"/>
        <end position="593"/>
    </location>
</feature>
<dbReference type="InterPro" id="IPR018289">
    <property type="entry name" value="MULE_transposase_dom"/>
</dbReference>
<protein>
    <submittedName>
        <fullName evidence="3">Mule transposase domain protein</fullName>
    </submittedName>
</protein>